<dbReference type="PANTHER" id="PTHR44688">
    <property type="entry name" value="DNA-BINDING TRANSCRIPTIONAL ACTIVATOR DEVR_DOSR"/>
    <property type="match status" value="1"/>
</dbReference>
<dbReference type="InterPro" id="IPR016032">
    <property type="entry name" value="Sig_transdc_resp-reg_C-effctor"/>
</dbReference>
<keyword evidence="2" id="KW-0238">DNA-binding</keyword>
<sequence>MERIRVLVQTSDPITRLGLTELLRATSVLDLDGDGEVDVVLLAEDRIGKGQLGALWRARRSPDGRGPRGVLVTRHFDPGDILVAVQYGVLGVLPAAHVSAERLVSVLVGVTQGRAYLPRHLQAAFLDQLHHLRCDRLAPRGLTFGDFDARELDVLNLLAEGFRTDEIAAKLAYSEGTVKSVLYGLVTRLGLRNRTHAVAYAIRTGALRAEACPELGRPAATS</sequence>
<evidence type="ECO:0000256" key="2">
    <source>
        <dbReference type="ARBA" id="ARBA00023125"/>
    </source>
</evidence>
<dbReference type="RefSeq" id="WP_345390237.1">
    <property type="nucleotide sequence ID" value="NZ_BAABHG010000004.1"/>
</dbReference>
<dbReference type="Pfam" id="PF00196">
    <property type="entry name" value="GerE"/>
    <property type="match status" value="1"/>
</dbReference>
<dbReference type="SMART" id="SM00421">
    <property type="entry name" value="HTH_LUXR"/>
    <property type="match status" value="1"/>
</dbReference>
<gene>
    <name evidence="5" type="ORF">ACFSYJ_23740</name>
</gene>
<dbReference type="CDD" id="cd06170">
    <property type="entry name" value="LuxR_C_like"/>
    <property type="match status" value="1"/>
</dbReference>
<dbReference type="PROSITE" id="PS50043">
    <property type="entry name" value="HTH_LUXR_2"/>
    <property type="match status" value="1"/>
</dbReference>
<evidence type="ECO:0000313" key="6">
    <source>
        <dbReference type="Proteomes" id="UP001597419"/>
    </source>
</evidence>
<feature type="domain" description="HTH luxR-type" evidence="4">
    <location>
        <begin position="140"/>
        <end position="205"/>
    </location>
</feature>
<dbReference type="PRINTS" id="PR00038">
    <property type="entry name" value="HTHLUXR"/>
</dbReference>
<dbReference type="PANTHER" id="PTHR44688:SF16">
    <property type="entry name" value="DNA-BINDING TRANSCRIPTIONAL ACTIVATOR DEVR_DOSR"/>
    <property type="match status" value="1"/>
</dbReference>
<keyword evidence="6" id="KW-1185">Reference proteome</keyword>
<keyword evidence="1" id="KW-0805">Transcription regulation</keyword>
<evidence type="ECO:0000256" key="1">
    <source>
        <dbReference type="ARBA" id="ARBA00023015"/>
    </source>
</evidence>
<proteinExistence type="predicted"/>
<name>A0ABW5GL98_9PSEU</name>
<comment type="caution">
    <text evidence="5">The sequence shown here is derived from an EMBL/GenBank/DDBJ whole genome shotgun (WGS) entry which is preliminary data.</text>
</comment>
<evidence type="ECO:0000259" key="4">
    <source>
        <dbReference type="PROSITE" id="PS50043"/>
    </source>
</evidence>
<dbReference type="EMBL" id="JBHUKU010000014">
    <property type="protein sequence ID" value="MFD2461639.1"/>
    <property type="molecule type" value="Genomic_DNA"/>
</dbReference>
<dbReference type="Proteomes" id="UP001597419">
    <property type="component" value="Unassembled WGS sequence"/>
</dbReference>
<keyword evidence="3" id="KW-0804">Transcription</keyword>
<dbReference type="InterPro" id="IPR000792">
    <property type="entry name" value="Tscrpt_reg_LuxR_C"/>
</dbReference>
<organism evidence="5 6">
    <name type="scientific">Amycolatopsis samaneae</name>
    <dbReference type="NCBI Taxonomy" id="664691"/>
    <lineage>
        <taxon>Bacteria</taxon>
        <taxon>Bacillati</taxon>
        <taxon>Actinomycetota</taxon>
        <taxon>Actinomycetes</taxon>
        <taxon>Pseudonocardiales</taxon>
        <taxon>Pseudonocardiaceae</taxon>
        <taxon>Amycolatopsis</taxon>
    </lineage>
</organism>
<reference evidence="6" key="1">
    <citation type="journal article" date="2019" name="Int. J. Syst. Evol. Microbiol.">
        <title>The Global Catalogue of Microorganisms (GCM) 10K type strain sequencing project: providing services to taxonomists for standard genome sequencing and annotation.</title>
        <authorList>
            <consortium name="The Broad Institute Genomics Platform"/>
            <consortium name="The Broad Institute Genome Sequencing Center for Infectious Disease"/>
            <person name="Wu L."/>
            <person name="Ma J."/>
        </authorList>
    </citation>
    <scope>NUCLEOTIDE SEQUENCE [LARGE SCALE GENOMIC DNA]</scope>
    <source>
        <strain evidence="6">CGMCC 4.7643</strain>
    </source>
</reference>
<dbReference type="SUPFAM" id="SSF46894">
    <property type="entry name" value="C-terminal effector domain of the bipartite response regulators"/>
    <property type="match status" value="1"/>
</dbReference>
<accession>A0ABW5GL98</accession>
<dbReference type="Gene3D" id="3.40.50.2300">
    <property type="match status" value="1"/>
</dbReference>
<protein>
    <submittedName>
        <fullName evidence="5">LuxR C-terminal-related transcriptional regulator</fullName>
    </submittedName>
</protein>
<evidence type="ECO:0000256" key="3">
    <source>
        <dbReference type="ARBA" id="ARBA00023163"/>
    </source>
</evidence>
<evidence type="ECO:0000313" key="5">
    <source>
        <dbReference type="EMBL" id="MFD2461639.1"/>
    </source>
</evidence>